<dbReference type="PROSITE" id="PS50076">
    <property type="entry name" value="DNAJ_2"/>
    <property type="match status" value="1"/>
</dbReference>
<feature type="compositionally biased region" description="Pro residues" evidence="1">
    <location>
        <begin position="253"/>
        <end position="278"/>
    </location>
</feature>
<sequence>MHSRVGFGFGLFPAPTRTHTHRLSPSLPRDAYLYFEAGSADLARVHAHDSAMAEWKWEWDCEWDSEEEARRALAVAEQRFVTGDVEGARHHARRALDLSPALPGAEQALAAYDVHAAAAPAMARPGCWYAVLGLPHPPTTARLSDDVTHDAIKRQHRRLCLLVHPDKNRSAAAGGAFKLVQDAYEALKAIHPPPPPRDEERFQFWQAAAQDDVAPPRPPAARKEPPIARPAPRPAAAERKEPPIVRPAAAPRWAPPPPGPRPAAAPRWAPPPPGPPPQQPLCRCRYPCACAFYRPGWWS</sequence>
<gene>
    <name evidence="3" type="ORF">HU200_009271</name>
</gene>
<name>A0A835KPL2_9POAL</name>
<feature type="domain" description="J" evidence="2">
    <location>
        <begin position="127"/>
        <end position="203"/>
    </location>
</feature>
<evidence type="ECO:0000313" key="4">
    <source>
        <dbReference type="Proteomes" id="UP000636709"/>
    </source>
</evidence>
<dbReference type="PANTHER" id="PTHR44137">
    <property type="entry name" value="BNAC03G44070D PROTEIN"/>
    <property type="match status" value="1"/>
</dbReference>
<organism evidence="3 4">
    <name type="scientific">Digitaria exilis</name>
    <dbReference type="NCBI Taxonomy" id="1010633"/>
    <lineage>
        <taxon>Eukaryota</taxon>
        <taxon>Viridiplantae</taxon>
        <taxon>Streptophyta</taxon>
        <taxon>Embryophyta</taxon>
        <taxon>Tracheophyta</taxon>
        <taxon>Spermatophyta</taxon>
        <taxon>Magnoliopsida</taxon>
        <taxon>Liliopsida</taxon>
        <taxon>Poales</taxon>
        <taxon>Poaceae</taxon>
        <taxon>PACMAD clade</taxon>
        <taxon>Panicoideae</taxon>
        <taxon>Panicodae</taxon>
        <taxon>Paniceae</taxon>
        <taxon>Anthephorinae</taxon>
        <taxon>Digitaria</taxon>
    </lineage>
</organism>
<comment type="caution">
    <text evidence="3">The sequence shown here is derived from an EMBL/GenBank/DDBJ whole genome shotgun (WGS) entry which is preliminary data.</text>
</comment>
<evidence type="ECO:0000259" key="2">
    <source>
        <dbReference type="PROSITE" id="PS50076"/>
    </source>
</evidence>
<dbReference type="Gene3D" id="1.10.287.110">
    <property type="entry name" value="DnaJ domain"/>
    <property type="match status" value="1"/>
</dbReference>
<keyword evidence="4" id="KW-1185">Reference proteome</keyword>
<dbReference type="InterPro" id="IPR001623">
    <property type="entry name" value="DnaJ_domain"/>
</dbReference>
<dbReference type="Pfam" id="PF00226">
    <property type="entry name" value="DnaJ"/>
    <property type="match status" value="1"/>
</dbReference>
<evidence type="ECO:0000313" key="3">
    <source>
        <dbReference type="EMBL" id="KAF8762734.1"/>
    </source>
</evidence>
<dbReference type="OrthoDB" id="10250354at2759"/>
<accession>A0A835KPL2</accession>
<dbReference type="AlphaFoldDB" id="A0A835KPL2"/>
<feature type="region of interest" description="Disordered" evidence="1">
    <location>
        <begin position="211"/>
        <end position="278"/>
    </location>
</feature>
<dbReference type="CDD" id="cd06257">
    <property type="entry name" value="DnaJ"/>
    <property type="match status" value="1"/>
</dbReference>
<evidence type="ECO:0000256" key="1">
    <source>
        <dbReference type="SAM" id="MobiDB-lite"/>
    </source>
</evidence>
<protein>
    <recommendedName>
        <fullName evidence="2">J domain-containing protein</fullName>
    </recommendedName>
</protein>
<dbReference type="InterPro" id="IPR036869">
    <property type="entry name" value="J_dom_sf"/>
</dbReference>
<dbReference type="SMART" id="SM00271">
    <property type="entry name" value="DnaJ"/>
    <property type="match status" value="1"/>
</dbReference>
<dbReference type="GO" id="GO:0005783">
    <property type="term" value="C:endoplasmic reticulum"/>
    <property type="evidence" value="ECO:0007669"/>
    <property type="project" value="UniProtKB-ARBA"/>
</dbReference>
<proteinExistence type="predicted"/>
<reference evidence="3" key="1">
    <citation type="submission" date="2020-07" db="EMBL/GenBank/DDBJ databases">
        <title>Genome sequence and genetic diversity analysis of an under-domesticated orphan crop, white fonio (Digitaria exilis).</title>
        <authorList>
            <person name="Bennetzen J.L."/>
            <person name="Chen S."/>
            <person name="Ma X."/>
            <person name="Wang X."/>
            <person name="Yssel A.E.J."/>
            <person name="Chaluvadi S.R."/>
            <person name="Johnson M."/>
            <person name="Gangashetty P."/>
            <person name="Hamidou F."/>
            <person name="Sanogo M.D."/>
            <person name="Zwaenepoel A."/>
            <person name="Wallace J."/>
            <person name="Van De Peer Y."/>
            <person name="Van Deynze A."/>
        </authorList>
    </citation>
    <scope>NUCLEOTIDE SEQUENCE</scope>
    <source>
        <tissue evidence="3">Leaves</tissue>
    </source>
</reference>
<dbReference type="PANTHER" id="PTHR44137:SF3">
    <property type="entry name" value="DNAJ HEAT SHOCK N-TERMINAL DOMAIN-CONTAINING PROTEIN"/>
    <property type="match status" value="1"/>
</dbReference>
<dbReference type="SUPFAM" id="SSF46565">
    <property type="entry name" value="Chaperone J-domain"/>
    <property type="match status" value="1"/>
</dbReference>
<dbReference type="Proteomes" id="UP000636709">
    <property type="component" value="Unassembled WGS sequence"/>
</dbReference>
<dbReference type="EMBL" id="JACEFO010000618">
    <property type="protein sequence ID" value="KAF8762734.1"/>
    <property type="molecule type" value="Genomic_DNA"/>
</dbReference>